<sequence length="116" mass="12723">MRVRGIRFVILKLCLLVSILGVSGAVWASSENGAGSRGGHLGVAGLSDTAGDDEPRVLYILPWKPPTLPRRQRAELESAAPNLEQTLDPRVIERHRLFRNTLDPLTLSPNRDQGSM</sequence>
<protein>
    <recommendedName>
        <fullName evidence="4">Secreted protein</fullName>
    </recommendedName>
</protein>
<proteinExistence type="predicted"/>
<organism evidence="2 3">
    <name type="scientific">Marinobacter nitratireducens</name>
    <dbReference type="NCBI Taxonomy" id="1137280"/>
    <lineage>
        <taxon>Bacteria</taxon>
        <taxon>Pseudomonadati</taxon>
        <taxon>Pseudomonadota</taxon>
        <taxon>Gammaproteobacteria</taxon>
        <taxon>Pseudomonadales</taxon>
        <taxon>Marinobacteraceae</taxon>
        <taxon>Marinobacter</taxon>
    </lineage>
</organism>
<dbReference type="STRING" id="1137280.D777_00900"/>
<dbReference type="RefSeq" id="WP_051668932.1">
    <property type="nucleotide sequence ID" value="NZ_ANIE01000003.1"/>
</dbReference>
<feature type="chain" id="PRO_5001680434" description="Secreted protein" evidence="1">
    <location>
        <begin position="29"/>
        <end position="116"/>
    </location>
</feature>
<evidence type="ECO:0000313" key="3">
    <source>
        <dbReference type="Proteomes" id="UP000035057"/>
    </source>
</evidence>
<name>A0A072N428_9GAMM</name>
<reference evidence="2 3" key="1">
    <citation type="submission" date="2012-12" db="EMBL/GenBank/DDBJ databases">
        <title>Genome assembly of Marinobacter sp. AK21.</title>
        <authorList>
            <person name="Khatri I."/>
            <person name="Kumar R."/>
            <person name="Vaidya B."/>
            <person name="Subramanian S."/>
            <person name="Pinnaka A."/>
        </authorList>
    </citation>
    <scope>NUCLEOTIDE SEQUENCE [LARGE SCALE GENOMIC DNA]</scope>
    <source>
        <strain evidence="2 3">AK21</strain>
    </source>
</reference>
<accession>A0A072N428</accession>
<evidence type="ECO:0000313" key="2">
    <source>
        <dbReference type="EMBL" id="KEF32266.1"/>
    </source>
</evidence>
<gene>
    <name evidence="2" type="ORF">D777_00900</name>
</gene>
<keyword evidence="3" id="KW-1185">Reference proteome</keyword>
<dbReference type="OrthoDB" id="6367739at2"/>
<feature type="signal peptide" evidence="1">
    <location>
        <begin position="1"/>
        <end position="28"/>
    </location>
</feature>
<comment type="caution">
    <text evidence="2">The sequence shown here is derived from an EMBL/GenBank/DDBJ whole genome shotgun (WGS) entry which is preliminary data.</text>
</comment>
<dbReference type="PATRIC" id="fig|1137280.3.peg.716"/>
<evidence type="ECO:0000256" key="1">
    <source>
        <dbReference type="SAM" id="SignalP"/>
    </source>
</evidence>
<evidence type="ECO:0008006" key="4">
    <source>
        <dbReference type="Google" id="ProtNLM"/>
    </source>
</evidence>
<dbReference type="Proteomes" id="UP000035057">
    <property type="component" value="Unassembled WGS sequence"/>
</dbReference>
<dbReference type="AlphaFoldDB" id="A0A072N428"/>
<dbReference type="EMBL" id="ANIE01000003">
    <property type="protein sequence ID" value="KEF32266.1"/>
    <property type="molecule type" value="Genomic_DNA"/>
</dbReference>
<keyword evidence="1" id="KW-0732">Signal</keyword>